<dbReference type="NCBIfam" id="TIGR02727">
    <property type="entry name" value="MTHFS_bact"/>
    <property type="match status" value="1"/>
</dbReference>
<name>A0ABY6F3F2_9GAMM</name>
<dbReference type="PIRSF" id="PIRSF006806">
    <property type="entry name" value="FTHF_cligase"/>
    <property type="match status" value="1"/>
</dbReference>
<keyword evidence="4" id="KW-0460">Magnesium</keyword>
<dbReference type="InterPro" id="IPR037171">
    <property type="entry name" value="NagB/RpiA_transferase-like"/>
</dbReference>
<evidence type="ECO:0000256" key="1">
    <source>
        <dbReference type="ARBA" id="ARBA00010638"/>
    </source>
</evidence>
<accession>A0ABY6F3F2</accession>
<evidence type="ECO:0000256" key="2">
    <source>
        <dbReference type="ARBA" id="ARBA00022741"/>
    </source>
</evidence>
<sequence>MNMPQNPLSRQFFRKQRRQLSSQQRHRATFLASRFLPKLHDLLPKNANIGLYLDDFGELPTDVLMKFCQRYGHQAYLPITKTGQPLTFAPLTKTLAQTPTKRHQLGMLEPITKPIITACRLDAIICPLVAVDKQGVRLGMGGGFYDRTLSVRPKPLAIGWCYDFQIIDQLPKQAWDETMDIIISDCRFIRLN</sequence>
<evidence type="ECO:0000256" key="4">
    <source>
        <dbReference type="RuleBase" id="RU361279"/>
    </source>
</evidence>
<keyword evidence="3 4" id="KW-0067">ATP-binding</keyword>
<dbReference type="PANTHER" id="PTHR23407:SF1">
    <property type="entry name" value="5-FORMYLTETRAHYDROFOLATE CYCLO-LIGASE"/>
    <property type="match status" value="1"/>
</dbReference>
<gene>
    <name evidence="5" type="ORF">LU297_08615</name>
</gene>
<dbReference type="InterPro" id="IPR024185">
    <property type="entry name" value="FTHF_cligase-like_sf"/>
</dbReference>
<dbReference type="Gene3D" id="3.40.50.10420">
    <property type="entry name" value="NagB/RpiA/CoA transferase-like"/>
    <property type="match status" value="1"/>
</dbReference>
<dbReference type="PANTHER" id="PTHR23407">
    <property type="entry name" value="ATPASE INHIBITOR/5-FORMYLTETRAHYDROFOLATE CYCLO-LIGASE"/>
    <property type="match status" value="1"/>
</dbReference>
<comment type="cofactor">
    <cofactor evidence="4">
        <name>Mg(2+)</name>
        <dbReference type="ChEBI" id="CHEBI:18420"/>
    </cofactor>
</comment>
<dbReference type="InterPro" id="IPR002698">
    <property type="entry name" value="FTHF_cligase"/>
</dbReference>
<dbReference type="RefSeq" id="WP_263076113.1">
    <property type="nucleotide sequence ID" value="NZ_CP089977.1"/>
</dbReference>
<dbReference type="EMBL" id="CP089977">
    <property type="protein sequence ID" value="UXZ04623.1"/>
    <property type="molecule type" value="Genomic_DNA"/>
</dbReference>
<keyword evidence="2 4" id="KW-0547">Nucleotide-binding</keyword>
<keyword evidence="6" id="KW-1185">Reference proteome</keyword>
<reference evidence="5" key="1">
    <citation type="submission" date="2021-12" db="EMBL/GenBank/DDBJ databases">
        <title>taxonomy of Moraxella sp. ZY201224.</title>
        <authorList>
            <person name="Li F."/>
        </authorList>
    </citation>
    <scope>NUCLEOTIDE SEQUENCE</scope>
    <source>
        <strain evidence="5">ZY201224</strain>
    </source>
</reference>
<evidence type="ECO:0000313" key="6">
    <source>
        <dbReference type="Proteomes" id="UP001063782"/>
    </source>
</evidence>
<dbReference type="Proteomes" id="UP001063782">
    <property type="component" value="Chromosome"/>
</dbReference>
<dbReference type="SUPFAM" id="SSF100950">
    <property type="entry name" value="NagB/RpiA/CoA transferase-like"/>
    <property type="match status" value="1"/>
</dbReference>
<proteinExistence type="inferred from homology"/>
<organism evidence="5 6">
    <name type="scientific">Moraxella nasicaprae</name>
    <dbReference type="NCBI Taxonomy" id="2904122"/>
    <lineage>
        <taxon>Bacteria</taxon>
        <taxon>Pseudomonadati</taxon>
        <taxon>Pseudomonadota</taxon>
        <taxon>Gammaproteobacteria</taxon>
        <taxon>Moraxellales</taxon>
        <taxon>Moraxellaceae</taxon>
        <taxon>Moraxella</taxon>
    </lineage>
</organism>
<evidence type="ECO:0000313" key="5">
    <source>
        <dbReference type="EMBL" id="UXZ04623.1"/>
    </source>
</evidence>
<dbReference type="EC" id="6.3.3.2" evidence="4"/>
<protein>
    <recommendedName>
        <fullName evidence="4">5-formyltetrahydrofolate cyclo-ligase</fullName>
        <ecNumber evidence="4">6.3.3.2</ecNumber>
    </recommendedName>
</protein>
<keyword evidence="5" id="KW-0436">Ligase</keyword>
<dbReference type="GO" id="GO:0030272">
    <property type="term" value="F:5-formyltetrahydrofolate cyclo-ligase activity"/>
    <property type="evidence" value="ECO:0007669"/>
    <property type="project" value="UniProtKB-EC"/>
</dbReference>
<dbReference type="Pfam" id="PF01812">
    <property type="entry name" value="5-FTHF_cyc-lig"/>
    <property type="match status" value="1"/>
</dbReference>
<evidence type="ECO:0000256" key="3">
    <source>
        <dbReference type="ARBA" id="ARBA00022840"/>
    </source>
</evidence>
<comment type="similarity">
    <text evidence="1 4">Belongs to the 5-formyltetrahydrofolate cyclo-ligase family.</text>
</comment>
<comment type="catalytic activity">
    <reaction evidence="4">
        <text>(6S)-5-formyl-5,6,7,8-tetrahydrofolate + ATP = (6R)-5,10-methenyltetrahydrofolate + ADP + phosphate</text>
        <dbReference type="Rhea" id="RHEA:10488"/>
        <dbReference type="ChEBI" id="CHEBI:30616"/>
        <dbReference type="ChEBI" id="CHEBI:43474"/>
        <dbReference type="ChEBI" id="CHEBI:57455"/>
        <dbReference type="ChEBI" id="CHEBI:57457"/>
        <dbReference type="ChEBI" id="CHEBI:456216"/>
        <dbReference type="EC" id="6.3.3.2"/>
    </reaction>
</comment>
<keyword evidence="4" id="KW-0479">Metal-binding</keyword>